<reference evidence="1 2" key="1">
    <citation type="submission" date="2019-05" db="EMBL/GenBank/DDBJ databases">
        <title>Another draft genome of Portunus trituberculatus and its Hox gene families provides insights of decapod evolution.</title>
        <authorList>
            <person name="Jeong J.-H."/>
            <person name="Song I."/>
            <person name="Kim S."/>
            <person name="Choi T."/>
            <person name="Kim D."/>
            <person name="Ryu S."/>
            <person name="Kim W."/>
        </authorList>
    </citation>
    <scope>NUCLEOTIDE SEQUENCE [LARGE SCALE GENOMIC DNA]</scope>
    <source>
        <tissue evidence="1">Muscle</tissue>
    </source>
</reference>
<gene>
    <name evidence="1" type="ORF">E2C01_003929</name>
</gene>
<accession>A0A5B7CQ18</accession>
<name>A0A5B7CQ18_PORTR</name>
<sequence>MLHQTPERSELHLSSELDQVRNLGCFEKGRREWAENGVVVGRVRGEWARRVGAKPSASTPQAATHPEATYQEPLINLIVFRRCRVNSVFVQGKA</sequence>
<organism evidence="1 2">
    <name type="scientific">Portunus trituberculatus</name>
    <name type="common">Swimming crab</name>
    <name type="synonym">Neptunus trituberculatus</name>
    <dbReference type="NCBI Taxonomy" id="210409"/>
    <lineage>
        <taxon>Eukaryota</taxon>
        <taxon>Metazoa</taxon>
        <taxon>Ecdysozoa</taxon>
        <taxon>Arthropoda</taxon>
        <taxon>Crustacea</taxon>
        <taxon>Multicrustacea</taxon>
        <taxon>Malacostraca</taxon>
        <taxon>Eumalacostraca</taxon>
        <taxon>Eucarida</taxon>
        <taxon>Decapoda</taxon>
        <taxon>Pleocyemata</taxon>
        <taxon>Brachyura</taxon>
        <taxon>Eubrachyura</taxon>
        <taxon>Portunoidea</taxon>
        <taxon>Portunidae</taxon>
        <taxon>Portuninae</taxon>
        <taxon>Portunus</taxon>
    </lineage>
</organism>
<dbReference type="Proteomes" id="UP000324222">
    <property type="component" value="Unassembled WGS sequence"/>
</dbReference>
<dbReference type="EMBL" id="VSRR010000154">
    <property type="protein sequence ID" value="MPC11268.1"/>
    <property type="molecule type" value="Genomic_DNA"/>
</dbReference>
<evidence type="ECO:0000313" key="2">
    <source>
        <dbReference type="Proteomes" id="UP000324222"/>
    </source>
</evidence>
<keyword evidence="2" id="KW-1185">Reference proteome</keyword>
<proteinExistence type="predicted"/>
<dbReference type="AlphaFoldDB" id="A0A5B7CQ18"/>
<comment type="caution">
    <text evidence="1">The sequence shown here is derived from an EMBL/GenBank/DDBJ whole genome shotgun (WGS) entry which is preliminary data.</text>
</comment>
<evidence type="ECO:0000313" key="1">
    <source>
        <dbReference type="EMBL" id="MPC11268.1"/>
    </source>
</evidence>
<protein>
    <submittedName>
        <fullName evidence="1">Uncharacterized protein</fullName>
    </submittedName>
</protein>